<feature type="compositionally biased region" description="Basic residues" evidence="1">
    <location>
        <begin position="1"/>
        <end position="12"/>
    </location>
</feature>
<feature type="compositionally biased region" description="Basic residues" evidence="1">
    <location>
        <begin position="727"/>
        <end position="738"/>
    </location>
</feature>
<feature type="region of interest" description="Disordered" evidence="1">
    <location>
        <begin position="178"/>
        <end position="197"/>
    </location>
</feature>
<evidence type="ECO:0000313" key="3">
    <source>
        <dbReference type="Proteomes" id="UP001218218"/>
    </source>
</evidence>
<evidence type="ECO:0000313" key="2">
    <source>
        <dbReference type="EMBL" id="KAJ7310154.1"/>
    </source>
</evidence>
<feature type="compositionally biased region" description="Low complexity" evidence="1">
    <location>
        <begin position="179"/>
        <end position="195"/>
    </location>
</feature>
<comment type="caution">
    <text evidence="2">The sequence shown here is derived from an EMBL/GenBank/DDBJ whole genome shotgun (WGS) entry which is preliminary data.</text>
</comment>
<protein>
    <submittedName>
        <fullName evidence="2">Uncharacterized protein</fullName>
    </submittedName>
</protein>
<feature type="region of interest" description="Disordered" evidence="1">
    <location>
        <begin position="399"/>
        <end position="428"/>
    </location>
</feature>
<name>A0AAD6Z7H4_9AGAR</name>
<feature type="compositionally biased region" description="Basic and acidic residues" evidence="1">
    <location>
        <begin position="79"/>
        <end position="96"/>
    </location>
</feature>
<feature type="compositionally biased region" description="Acidic residues" evidence="1">
    <location>
        <begin position="745"/>
        <end position="755"/>
    </location>
</feature>
<dbReference type="EMBL" id="JARIHO010000079">
    <property type="protein sequence ID" value="KAJ7310154.1"/>
    <property type="molecule type" value="Genomic_DNA"/>
</dbReference>
<feature type="compositionally biased region" description="Acidic residues" evidence="1">
    <location>
        <begin position="129"/>
        <end position="149"/>
    </location>
</feature>
<feature type="compositionally biased region" description="Polar residues" evidence="1">
    <location>
        <begin position="403"/>
        <end position="418"/>
    </location>
</feature>
<organism evidence="2 3">
    <name type="scientific">Mycena albidolilacea</name>
    <dbReference type="NCBI Taxonomy" id="1033008"/>
    <lineage>
        <taxon>Eukaryota</taxon>
        <taxon>Fungi</taxon>
        <taxon>Dikarya</taxon>
        <taxon>Basidiomycota</taxon>
        <taxon>Agaricomycotina</taxon>
        <taxon>Agaricomycetes</taxon>
        <taxon>Agaricomycetidae</taxon>
        <taxon>Agaricales</taxon>
        <taxon>Marasmiineae</taxon>
        <taxon>Mycenaceae</taxon>
        <taxon>Mycena</taxon>
    </lineage>
</organism>
<evidence type="ECO:0000256" key="1">
    <source>
        <dbReference type="SAM" id="MobiDB-lite"/>
    </source>
</evidence>
<keyword evidence="3" id="KW-1185">Reference proteome</keyword>
<gene>
    <name evidence="2" type="ORF">DFH08DRAFT_974506</name>
</gene>
<feature type="compositionally biased region" description="Low complexity" evidence="1">
    <location>
        <begin position="770"/>
        <end position="784"/>
    </location>
</feature>
<dbReference type="Proteomes" id="UP001218218">
    <property type="component" value="Unassembled WGS sequence"/>
</dbReference>
<feature type="region of interest" description="Disordered" evidence="1">
    <location>
        <begin position="212"/>
        <end position="372"/>
    </location>
</feature>
<feature type="compositionally biased region" description="Acidic residues" evidence="1">
    <location>
        <begin position="309"/>
        <end position="321"/>
    </location>
</feature>
<feature type="region of interest" description="Disordered" evidence="1">
    <location>
        <begin position="727"/>
        <end position="788"/>
    </location>
</feature>
<proteinExistence type="predicted"/>
<reference evidence="2" key="1">
    <citation type="submission" date="2023-03" db="EMBL/GenBank/DDBJ databases">
        <title>Massive genome expansion in bonnet fungi (Mycena s.s.) driven by repeated elements and novel gene families across ecological guilds.</title>
        <authorList>
            <consortium name="Lawrence Berkeley National Laboratory"/>
            <person name="Harder C.B."/>
            <person name="Miyauchi S."/>
            <person name="Viragh M."/>
            <person name="Kuo A."/>
            <person name="Thoen E."/>
            <person name="Andreopoulos B."/>
            <person name="Lu D."/>
            <person name="Skrede I."/>
            <person name="Drula E."/>
            <person name="Henrissat B."/>
            <person name="Morin E."/>
            <person name="Kohler A."/>
            <person name="Barry K."/>
            <person name="LaButti K."/>
            <person name="Morin E."/>
            <person name="Salamov A."/>
            <person name="Lipzen A."/>
            <person name="Mereny Z."/>
            <person name="Hegedus B."/>
            <person name="Baldrian P."/>
            <person name="Stursova M."/>
            <person name="Weitz H."/>
            <person name="Taylor A."/>
            <person name="Grigoriev I.V."/>
            <person name="Nagy L.G."/>
            <person name="Martin F."/>
            <person name="Kauserud H."/>
        </authorList>
    </citation>
    <scope>NUCLEOTIDE SEQUENCE</scope>
    <source>
        <strain evidence="2">CBHHK002</strain>
    </source>
</reference>
<feature type="compositionally biased region" description="Acidic residues" evidence="1">
    <location>
        <begin position="339"/>
        <end position="359"/>
    </location>
</feature>
<feature type="compositionally biased region" description="Basic and acidic residues" evidence="1">
    <location>
        <begin position="118"/>
        <end position="128"/>
    </location>
</feature>
<feature type="compositionally biased region" description="Acidic residues" evidence="1">
    <location>
        <begin position="257"/>
        <end position="274"/>
    </location>
</feature>
<accession>A0AAD6Z7H4</accession>
<feature type="region of interest" description="Disordered" evidence="1">
    <location>
        <begin position="1"/>
        <end position="172"/>
    </location>
</feature>
<dbReference type="AlphaFoldDB" id="A0AAD6Z7H4"/>
<sequence>MAMATRRSKCQQKRSPDPDAPPPSLLRRVKGAKKGAAGPSVPKDRSACSKNNASLSIVPAPAPAAKRKQAEAGADSEDDHVNKKARQTADSDDKRPAPAPLRDTMRFAEVGGNSQDTYVDKDSRHDTGDIQDEEGDVQDEEGDVQDADEANAGTVHQSEGSGGTVSVKEQKLQQLAKNPLLLSLQPPPQQQQVPVNATSKYQYRVSNGLVFSLQQQQGTSSFEPNTDAHRDEDDPEVAYRTGTPVPDNFTNAAHDSQDDDVVMPLDADDDDSDSDQSNFSTTHAATEEALRLKNRTITDNGWVATMDTREEEDLDLEEEYLQDVAKPKGKGKAAAVESSDGEEDPFPVASDDDEDEDETPNGHITPWTVGPGALSSAHLKEARAAGAAYHATLEDIARRTGKKMSTSSRPLATTQKASGTPIPGTLTPEESQAYEKAREESYNTLFASLSDDGRRDPEARRLCVTPLMKWHHEKTITPHPSAVSNSLDIEVFGLVLDCFGDNAIIWGGGALFQEVFKHHPLPIRKFLIDMKGLFQTTSLYLRNQAETAAAPSMMQPVPITFTRLPTEASERNALRQQLTALFVNQICLVMIERGELELEKIKATFQKMSWKWANNACKHQLRIENWPAALKETYPGPGFSLGVITEKDNKKEEKRARMDAVKAMFNAMKAAYQSPDADDGLESTKIVSWTDEEIELEDPSNVPIVSCDDGTVLLWASASKSLLAKIKNSKKSSKKKTRATANASGDDDMDNEDEMPPPPPKSGKGKGKSKAPTAAGTPAPAAATSDVAPVAGRKQIKFRYRNGEVMSDVFSATELVRYMGTPTNVQQNILMYSDATGKWIPLPPGFEPQISLDLEAICEVYRLNIGLL</sequence>
<feature type="compositionally biased region" description="Polar residues" evidence="1">
    <location>
        <begin position="212"/>
        <end position="224"/>
    </location>
</feature>